<feature type="transmembrane region" description="Helical" evidence="2">
    <location>
        <begin position="54"/>
        <end position="81"/>
    </location>
</feature>
<comment type="caution">
    <text evidence="3">The sequence shown here is derived from an EMBL/GenBank/DDBJ whole genome shotgun (WGS) entry which is preliminary data.</text>
</comment>
<dbReference type="GO" id="GO:0000155">
    <property type="term" value="F:phosphorelay sensor kinase activity"/>
    <property type="evidence" value="ECO:0007669"/>
    <property type="project" value="InterPro"/>
</dbReference>
<accession>A0A937ACX7</accession>
<dbReference type="Gene3D" id="1.10.287.130">
    <property type="match status" value="1"/>
</dbReference>
<dbReference type="RefSeq" id="WP_201923156.1">
    <property type="nucleotide sequence ID" value="NZ_JAERQG010000004.1"/>
</dbReference>
<name>A0A937ACX7_9BACT</name>
<gene>
    <name evidence="3" type="ORF">JKP34_14705</name>
</gene>
<sequence length="305" mass="35229">MNDINQDGLSKIDRFYEKHRDVAVTVSYGMLSAILGLIKINTPGFEGSYSDLREVALIVCLFHLRKPIYIIPLCLITLIGIPFNTRLIAVFLMHVIPLGVLWYVYDWLRQKNLRSLNFSFLWNLLVFGYFTLLLYPILIITYQLLGFNTEVNFINSYKSIFESGLIEMITTCFITALYLLQLSMRRKLKNTNIYLEEMVQKRTSELSEANEELLNLNENLEHLVQERTTKISSQLAKITEYAHINSHEVRGPLARIMGLIKLINATKEIHEIIPLINKLEQSANELDEIVRKMNGLLGSETQIND</sequence>
<keyword evidence="2" id="KW-0812">Transmembrane</keyword>
<proteinExistence type="predicted"/>
<dbReference type="InterPro" id="IPR036097">
    <property type="entry name" value="HisK_dim/P_sf"/>
</dbReference>
<keyword evidence="4" id="KW-1185">Reference proteome</keyword>
<dbReference type="Proteomes" id="UP000642920">
    <property type="component" value="Unassembled WGS sequence"/>
</dbReference>
<feature type="transmembrane region" description="Helical" evidence="2">
    <location>
        <begin position="160"/>
        <end position="180"/>
    </location>
</feature>
<dbReference type="SUPFAM" id="SSF47384">
    <property type="entry name" value="Homodimeric domain of signal transducing histidine kinase"/>
    <property type="match status" value="1"/>
</dbReference>
<feature type="transmembrane region" description="Helical" evidence="2">
    <location>
        <begin position="87"/>
        <end position="108"/>
    </location>
</feature>
<evidence type="ECO:0000256" key="2">
    <source>
        <dbReference type="SAM" id="Phobius"/>
    </source>
</evidence>
<dbReference type="AlphaFoldDB" id="A0A937ACX7"/>
<organism evidence="3 4">
    <name type="scientific">Marivirga atlantica</name>
    <dbReference type="NCBI Taxonomy" id="1548457"/>
    <lineage>
        <taxon>Bacteria</taxon>
        <taxon>Pseudomonadati</taxon>
        <taxon>Bacteroidota</taxon>
        <taxon>Cytophagia</taxon>
        <taxon>Cytophagales</taxon>
        <taxon>Marivirgaceae</taxon>
        <taxon>Marivirga</taxon>
    </lineage>
</organism>
<keyword evidence="2" id="KW-0472">Membrane</keyword>
<evidence type="ECO:0000256" key="1">
    <source>
        <dbReference type="SAM" id="Coils"/>
    </source>
</evidence>
<feature type="transmembrane region" description="Helical" evidence="2">
    <location>
        <begin position="120"/>
        <end position="140"/>
    </location>
</feature>
<feature type="coiled-coil region" evidence="1">
    <location>
        <begin position="199"/>
        <end position="226"/>
    </location>
</feature>
<keyword evidence="1" id="KW-0175">Coiled coil</keyword>
<reference evidence="3" key="1">
    <citation type="submission" date="2021-01" db="EMBL/GenBank/DDBJ databases">
        <title>Marivirga sp. nov., isolated from intertidal surface sediments.</title>
        <authorList>
            <person name="Zhang M."/>
        </authorList>
    </citation>
    <scope>NUCLEOTIDE SEQUENCE</scope>
    <source>
        <strain evidence="3">SM1354</strain>
    </source>
</reference>
<evidence type="ECO:0008006" key="5">
    <source>
        <dbReference type="Google" id="ProtNLM"/>
    </source>
</evidence>
<dbReference type="EMBL" id="JAERQG010000004">
    <property type="protein sequence ID" value="MBL0766515.1"/>
    <property type="molecule type" value="Genomic_DNA"/>
</dbReference>
<evidence type="ECO:0000313" key="3">
    <source>
        <dbReference type="EMBL" id="MBL0766515.1"/>
    </source>
</evidence>
<protein>
    <recommendedName>
        <fullName evidence="5">Signal transduction histidine kinase dimerisation/phosphoacceptor domain-containing protein</fullName>
    </recommendedName>
</protein>
<feature type="transmembrane region" description="Helical" evidence="2">
    <location>
        <begin position="22"/>
        <end position="42"/>
    </location>
</feature>
<keyword evidence="2" id="KW-1133">Transmembrane helix</keyword>
<evidence type="ECO:0000313" key="4">
    <source>
        <dbReference type="Proteomes" id="UP000642920"/>
    </source>
</evidence>